<dbReference type="PANTHER" id="PTHR33877">
    <property type="entry name" value="SLL1193 PROTEIN"/>
    <property type="match status" value="1"/>
</dbReference>
<sequence length="189" mass="21796">MSGQALLLNATYEPLKIVSWEKAVTLIFQGKVEVVETFDREIHSVSMAMKMPSVIRLQRMVSFHQIRQMVRFSRETIFARDGYSCQYCGKRFDKSDLTFDHVFPAARGGTKTWENIVTACKKCNHLKSGQTPDEAGMRLLKKAARPHWFPAILLHMSLRSEMPSSWSNYLFQSNYRERIFSAASSKESF</sequence>
<proteinExistence type="predicted"/>
<dbReference type="PANTHER" id="PTHR33877:SF2">
    <property type="entry name" value="OS07G0170200 PROTEIN"/>
    <property type="match status" value="1"/>
</dbReference>
<dbReference type="RefSeq" id="WP_014448672.1">
    <property type="nucleotide sequence ID" value="NC_017094.1"/>
</dbReference>
<dbReference type="Pfam" id="PF14279">
    <property type="entry name" value="HNH_5"/>
    <property type="match status" value="1"/>
</dbReference>
<reference evidence="2 3" key="1">
    <citation type="journal article" date="2012" name="J. Bacteriol.">
        <title>Complete Genome Sequence of Leptospirillum ferrooxidans Strain C2-3, Isolated from a Fresh Volcanic Ash Deposit on the Island of Miyake, Japan.</title>
        <authorList>
            <person name="Fujimura R."/>
            <person name="Sato Y."/>
            <person name="Nishizawa T."/>
            <person name="Oshima K."/>
            <person name="Kim S.-W."/>
            <person name="Hattori M."/>
            <person name="Kamijo T."/>
            <person name="Ohta H."/>
        </authorList>
    </citation>
    <scope>NUCLEOTIDE SEQUENCE [LARGE SCALE GENOMIC DNA]</scope>
    <source>
        <strain evidence="2 3">C2-3</strain>
    </source>
</reference>
<dbReference type="KEGG" id="lfc:LFE_0460"/>
<dbReference type="HOGENOM" id="CLU_099824_3_0_0"/>
<keyword evidence="3" id="KW-1185">Reference proteome</keyword>
<organism evidence="2 3">
    <name type="scientific">Leptospirillum ferrooxidans (strain C2-3)</name>
    <dbReference type="NCBI Taxonomy" id="1162668"/>
    <lineage>
        <taxon>Bacteria</taxon>
        <taxon>Pseudomonadati</taxon>
        <taxon>Nitrospirota</taxon>
        <taxon>Nitrospiria</taxon>
        <taxon>Nitrospirales</taxon>
        <taxon>Nitrospiraceae</taxon>
        <taxon>Leptospirillum</taxon>
    </lineage>
</organism>
<dbReference type="PATRIC" id="fig|1162668.3.peg.540"/>
<keyword evidence="2" id="KW-0378">Hydrolase</keyword>
<evidence type="ECO:0000313" key="3">
    <source>
        <dbReference type="Proteomes" id="UP000007382"/>
    </source>
</evidence>
<dbReference type="AlphaFoldDB" id="I0ILN0"/>
<dbReference type="Proteomes" id="UP000007382">
    <property type="component" value="Chromosome"/>
</dbReference>
<dbReference type="CDD" id="cd00085">
    <property type="entry name" value="HNHc"/>
    <property type="match status" value="1"/>
</dbReference>
<dbReference type="InterPro" id="IPR003615">
    <property type="entry name" value="HNH_nuc"/>
</dbReference>
<keyword evidence="2" id="KW-0255">Endonuclease</keyword>
<dbReference type="STRING" id="1162668.LFE_0460"/>
<dbReference type="InterPro" id="IPR029471">
    <property type="entry name" value="HNH_5"/>
</dbReference>
<dbReference type="eggNOG" id="COG1403">
    <property type="taxonomic scope" value="Bacteria"/>
</dbReference>
<dbReference type="OrthoDB" id="9779761at2"/>
<evidence type="ECO:0000313" key="2">
    <source>
        <dbReference type="EMBL" id="BAM06179.1"/>
    </source>
</evidence>
<reference evidence="3" key="2">
    <citation type="submission" date="2012-03" db="EMBL/GenBank/DDBJ databases">
        <title>The complete genome sequence of the pioneer microbe on fresh volcanic deposit, Leptospirillum ferrooxidans strain C2-3.</title>
        <authorList>
            <person name="Fujimura R."/>
            <person name="Sato Y."/>
            <person name="Nishizawa T."/>
            <person name="Nanba K."/>
            <person name="Oshima K."/>
            <person name="Hattori M."/>
            <person name="Kamijo T."/>
            <person name="Ohta H."/>
        </authorList>
    </citation>
    <scope>NUCLEOTIDE SEQUENCE [LARGE SCALE GENOMIC DNA]</scope>
    <source>
        <strain evidence="3">C2-3</strain>
    </source>
</reference>
<protein>
    <submittedName>
        <fullName evidence="2">Putative HNH endonuclease</fullName>
    </submittedName>
</protein>
<dbReference type="SMART" id="SM00507">
    <property type="entry name" value="HNHc"/>
    <property type="match status" value="1"/>
</dbReference>
<keyword evidence="2" id="KW-0540">Nuclease</keyword>
<evidence type="ECO:0000259" key="1">
    <source>
        <dbReference type="SMART" id="SM00507"/>
    </source>
</evidence>
<name>I0ILN0_LEPFC</name>
<dbReference type="Gene3D" id="1.10.30.50">
    <property type="match status" value="1"/>
</dbReference>
<gene>
    <name evidence="2" type="ordered locus">LFE_0460</name>
</gene>
<feature type="domain" description="HNH nuclease" evidence="1">
    <location>
        <begin position="72"/>
        <end position="125"/>
    </location>
</feature>
<dbReference type="GO" id="GO:0004519">
    <property type="term" value="F:endonuclease activity"/>
    <property type="evidence" value="ECO:0007669"/>
    <property type="project" value="UniProtKB-KW"/>
</dbReference>
<dbReference type="InterPro" id="IPR052892">
    <property type="entry name" value="NA-targeting_endonuclease"/>
</dbReference>
<accession>I0ILN0</accession>
<dbReference type="EMBL" id="AP012342">
    <property type="protein sequence ID" value="BAM06179.1"/>
    <property type="molecule type" value="Genomic_DNA"/>
</dbReference>